<evidence type="ECO:0000313" key="5">
    <source>
        <dbReference type="Proteomes" id="UP000432015"/>
    </source>
</evidence>
<dbReference type="PANTHER" id="PTHR10884:SF14">
    <property type="entry name" value="NADH DEHYDROGENASE [UBIQUINONE] IRON-SULFUR PROTEIN 3, MITOCHONDRIAL"/>
    <property type="match status" value="1"/>
</dbReference>
<feature type="compositionally biased region" description="Pro residues" evidence="2">
    <location>
        <begin position="181"/>
        <end position="191"/>
    </location>
</feature>
<dbReference type="Gene3D" id="3.30.460.80">
    <property type="entry name" value="NADH:ubiquinone oxidoreductase, 30kDa subunit"/>
    <property type="match status" value="1"/>
</dbReference>
<evidence type="ECO:0000259" key="3">
    <source>
        <dbReference type="Pfam" id="PF00329"/>
    </source>
</evidence>
<feature type="region of interest" description="Disordered" evidence="2">
    <location>
        <begin position="147"/>
        <end position="191"/>
    </location>
</feature>
<evidence type="ECO:0000256" key="1">
    <source>
        <dbReference type="ARBA" id="ARBA00007569"/>
    </source>
</evidence>
<protein>
    <submittedName>
        <fullName evidence="4">NADH-quinone oxidoreductase subunit C</fullName>
    </submittedName>
</protein>
<dbReference type="SUPFAM" id="SSF143243">
    <property type="entry name" value="Nqo5-like"/>
    <property type="match status" value="1"/>
</dbReference>
<accession>A0A7K1LDD8</accession>
<dbReference type="InterPro" id="IPR037232">
    <property type="entry name" value="NADH_quin_OxRdtase_su_C/D-like"/>
</dbReference>
<dbReference type="PANTHER" id="PTHR10884">
    <property type="entry name" value="NADH DEHYDROGENASE UBIQUINONE IRON-SULFUR PROTEIN 3"/>
    <property type="match status" value="1"/>
</dbReference>
<evidence type="ECO:0000256" key="2">
    <source>
        <dbReference type="SAM" id="MobiDB-lite"/>
    </source>
</evidence>
<comment type="similarity">
    <text evidence="1">Belongs to the complex I 30 kDa subunit family.</text>
</comment>
<comment type="caution">
    <text evidence="4">The sequence shown here is derived from an EMBL/GenBank/DDBJ whole genome shotgun (WGS) entry which is preliminary data.</text>
</comment>
<dbReference type="AlphaFoldDB" id="A0A7K1LDD8"/>
<reference evidence="4 5" key="1">
    <citation type="submission" date="2019-11" db="EMBL/GenBank/DDBJ databases">
        <authorList>
            <person name="Cao P."/>
        </authorList>
    </citation>
    <scope>NUCLEOTIDE SEQUENCE [LARGE SCALE GENOMIC DNA]</scope>
    <source>
        <strain evidence="4 5">NEAU-AAG5</strain>
    </source>
</reference>
<dbReference type="Proteomes" id="UP000432015">
    <property type="component" value="Unassembled WGS sequence"/>
</dbReference>
<sequence>MTAAWTERFGTEITTGETFGGLAVGVPPEHWVAALAFARDELSCGFFDWLTGVDELEDGFAVVVHVYSLERRHHLLVRTRVPRAEPVLPTATGVYRGAAWHERETFEMFGVRFEGHPHLVPLLLPDGFEGNPLRKEFVLAARVAKPWPGAKEPGESGHGAPSRRRVRPPGVPEEGTWGPARRPPVPENPDA</sequence>
<name>A0A7K1LDD8_9ACTN</name>
<evidence type="ECO:0000313" key="4">
    <source>
        <dbReference type="EMBL" id="MUN42434.1"/>
    </source>
</evidence>
<dbReference type="GO" id="GO:0008137">
    <property type="term" value="F:NADH dehydrogenase (ubiquinone) activity"/>
    <property type="evidence" value="ECO:0007669"/>
    <property type="project" value="InterPro"/>
</dbReference>
<dbReference type="Pfam" id="PF00329">
    <property type="entry name" value="Complex1_30kDa"/>
    <property type="match status" value="1"/>
</dbReference>
<feature type="domain" description="NADH:ubiquinone oxidoreductase 30kDa subunit" evidence="3">
    <location>
        <begin position="25"/>
        <end position="142"/>
    </location>
</feature>
<gene>
    <name evidence="4" type="ORF">GNZ18_38470</name>
</gene>
<dbReference type="EMBL" id="WOFH01000021">
    <property type="protein sequence ID" value="MUN42434.1"/>
    <property type="molecule type" value="Genomic_DNA"/>
</dbReference>
<proteinExistence type="inferred from homology"/>
<organism evidence="4 5">
    <name type="scientific">Actinomadura litoris</name>
    <dbReference type="NCBI Taxonomy" id="2678616"/>
    <lineage>
        <taxon>Bacteria</taxon>
        <taxon>Bacillati</taxon>
        <taxon>Actinomycetota</taxon>
        <taxon>Actinomycetes</taxon>
        <taxon>Streptosporangiales</taxon>
        <taxon>Thermomonosporaceae</taxon>
        <taxon>Actinomadura</taxon>
    </lineage>
</organism>
<dbReference type="InterPro" id="IPR001268">
    <property type="entry name" value="NADH_UbQ_OxRdtase_30kDa_su"/>
</dbReference>
<keyword evidence="5" id="KW-1185">Reference proteome</keyword>